<dbReference type="Pfam" id="PF06441">
    <property type="entry name" value="EHN"/>
    <property type="match status" value="1"/>
</dbReference>
<keyword evidence="2" id="KW-0058">Aromatic hydrocarbons catabolism</keyword>
<sequence length="379" mass="42140">MTAYRGRMTTTRPFELHVPDADLADLARRLDVFRPLPDSPRRPASGMTSAYLTELVTSWRALDWRKREAWLNGHPQFLADVEDTTIHFAHLRSADPDAPAVLVMHGWPHTFALQLDFADLLPDVHVVVPSLPGFAFSSAYSGNPITEARLAHTMHRLMTDVLGYDRFVTYGEDVSANVNDLIAASYPESVAGILVTHSHFPSREERARLTAPDEVAFFDRIDAWGGANGAYGHVQGTRPDTLAAALNDSPAGLLAWIAEKLVEWSHTPPGDPAAVERRISRERILTEAMLYWVTQSISTSFRPYYEGADQPDAMPPVTVPAAVHVQRHEGDYPESLARAYYSDLRTFSRLEEGGHFAAAEVPTVMAERLRTFVAGLELR</sequence>
<dbReference type="PANTHER" id="PTHR21661">
    <property type="entry name" value="EPOXIDE HYDROLASE 1-RELATED"/>
    <property type="match status" value="1"/>
</dbReference>
<evidence type="ECO:0000256" key="3">
    <source>
        <dbReference type="ARBA" id="ARBA00022801"/>
    </source>
</evidence>
<dbReference type="AlphaFoldDB" id="C5C2Z4"/>
<dbReference type="InterPro" id="IPR016292">
    <property type="entry name" value="Epoxide_hydrolase"/>
</dbReference>
<evidence type="ECO:0000259" key="5">
    <source>
        <dbReference type="Pfam" id="PF06441"/>
    </source>
</evidence>
<proteinExistence type="inferred from homology"/>
<evidence type="ECO:0000313" key="7">
    <source>
        <dbReference type="Proteomes" id="UP000007962"/>
    </source>
</evidence>
<feature type="active site" description="Nucleophile" evidence="4">
    <location>
        <position position="173"/>
    </location>
</feature>
<name>C5C2Z4_BEUC1</name>
<dbReference type="SUPFAM" id="SSF53474">
    <property type="entry name" value="alpha/beta-Hydrolases"/>
    <property type="match status" value="1"/>
</dbReference>
<keyword evidence="7" id="KW-1185">Reference proteome</keyword>
<dbReference type="PIRSF" id="PIRSF001112">
    <property type="entry name" value="Epoxide_hydrolase"/>
    <property type="match status" value="1"/>
</dbReference>
<dbReference type="STRING" id="471853.Bcav_3596"/>
<dbReference type="HOGENOM" id="CLU_019414_0_1_11"/>
<dbReference type="eggNOG" id="COG0596">
    <property type="taxonomic scope" value="Bacteria"/>
</dbReference>
<dbReference type="PANTHER" id="PTHR21661:SF35">
    <property type="entry name" value="EPOXIDE HYDROLASE"/>
    <property type="match status" value="1"/>
</dbReference>
<dbReference type="KEGG" id="bcv:Bcav_3596"/>
<dbReference type="GO" id="GO:0004301">
    <property type="term" value="F:epoxide hydrolase activity"/>
    <property type="evidence" value="ECO:0007669"/>
    <property type="project" value="TreeGrafter"/>
</dbReference>
<dbReference type="EMBL" id="CP001618">
    <property type="protein sequence ID" value="ACQ81838.1"/>
    <property type="molecule type" value="Genomic_DNA"/>
</dbReference>
<feature type="active site" description="Proton donor" evidence="4">
    <location>
        <position position="304"/>
    </location>
</feature>
<protein>
    <submittedName>
        <fullName evidence="6">Epoxide hydrolase domain protein</fullName>
    </submittedName>
</protein>
<dbReference type="InterPro" id="IPR010497">
    <property type="entry name" value="Epoxide_hydro_N"/>
</dbReference>
<keyword evidence="3 6" id="KW-0378">Hydrolase</keyword>
<feature type="active site" description="Proton acceptor" evidence="4">
    <location>
        <position position="355"/>
    </location>
</feature>
<gene>
    <name evidence="6" type="ordered locus">Bcav_3596</name>
</gene>
<dbReference type="InterPro" id="IPR029058">
    <property type="entry name" value="AB_hydrolase_fold"/>
</dbReference>
<comment type="similarity">
    <text evidence="1">Belongs to the peptidase S33 family.</text>
</comment>
<evidence type="ECO:0000256" key="4">
    <source>
        <dbReference type="PIRSR" id="PIRSR001112-1"/>
    </source>
</evidence>
<dbReference type="GO" id="GO:0097176">
    <property type="term" value="P:epoxide metabolic process"/>
    <property type="evidence" value="ECO:0007669"/>
    <property type="project" value="TreeGrafter"/>
</dbReference>
<dbReference type="Gene3D" id="3.40.50.1820">
    <property type="entry name" value="alpha/beta hydrolase"/>
    <property type="match status" value="1"/>
</dbReference>
<feature type="domain" description="Epoxide hydrolase N-terminal" evidence="5">
    <location>
        <begin position="12"/>
        <end position="111"/>
    </location>
</feature>
<accession>C5C2Z4</accession>
<evidence type="ECO:0000256" key="1">
    <source>
        <dbReference type="ARBA" id="ARBA00010088"/>
    </source>
</evidence>
<reference evidence="6 7" key="1">
    <citation type="journal article" date="2009" name="Stand. Genomic Sci.">
        <title>Complete genome sequence of Beutenbergia cavernae type strain (HKI 0122).</title>
        <authorList>
            <person name="Land M."/>
            <person name="Pukall R."/>
            <person name="Abt B."/>
            <person name="Goker M."/>
            <person name="Rohde M."/>
            <person name="Glavina Del Rio T."/>
            <person name="Tice H."/>
            <person name="Copeland A."/>
            <person name="Cheng J.F."/>
            <person name="Lucas S."/>
            <person name="Chen F."/>
            <person name="Nolan M."/>
            <person name="Bruce D."/>
            <person name="Goodwin L."/>
            <person name="Pitluck S."/>
            <person name="Ivanova N."/>
            <person name="Mavromatis K."/>
            <person name="Ovchinnikova G."/>
            <person name="Pati A."/>
            <person name="Chen A."/>
            <person name="Palaniappan K."/>
            <person name="Hauser L."/>
            <person name="Chang Y.J."/>
            <person name="Jefferies C.C."/>
            <person name="Saunders E."/>
            <person name="Brettin T."/>
            <person name="Detter J.C."/>
            <person name="Han C."/>
            <person name="Chain P."/>
            <person name="Bristow J."/>
            <person name="Eisen J.A."/>
            <person name="Markowitz V."/>
            <person name="Hugenholtz P."/>
            <person name="Kyrpides N.C."/>
            <person name="Klenk H.P."/>
            <person name="Lapidus A."/>
        </authorList>
    </citation>
    <scope>NUCLEOTIDE SEQUENCE [LARGE SCALE GENOMIC DNA]</scope>
    <source>
        <strain evidence="7">ATCC BAA-8 / DSM 12333 / NBRC 16432</strain>
    </source>
</reference>
<dbReference type="Proteomes" id="UP000007962">
    <property type="component" value="Chromosome"/>
</dbReference>
<evidence type="ECO:0000256" key="2">
    <source>
        <dbReference type="ARBA" id="ARBA00022797"/>
    </source>
</evidence>
<organism evidence="6 7">
    <name type="scientific">Beutenbergia cavernae (strain ATCC BAA-8 / DSM 12333 / CCUG 43141 / JCM 11478 / NBRC 16432 / NCIMB 13614 / HKI 0122)</name>
    <dbReference type="NCBI Taxonomy" id="471853"/>
    <lineage>
        <taxon>Bacteria</taxon>
        <taxon>Bacillati</taxon>
        <taxon>Actinomycetota</taxon>
        <taxon>Actinomycetes</taxon>
        <taxon>Micrococcales</taxon>
        <taxon>Beutenbergiaceae</taxon>
        <taxon>Beutenbergia</taxon>
    </lineage>
</organism>
<evidence type="ECO:0000313" key="6">
    <source>
        <dbReference type="EMBL" id="ACQ81838.1"/>
    </source>
</evidence>